<dbReference type="InterPro" id="IPR036140">
    <property type="entry name" value="PFN_sf"/>
</dbReference>
<dbReference type="EMBL" id="AY849530">
    <property type="protein sequence ID" value="AAX51857.1"/>
    <property type="molecule type" value="mRNA"/>
</dbReference>
<dbReference type="InterPro" id="IPR005455">
    <property type="entry name" value="PFN_euk"/>
</dbReference>
<keyword evidence="2" id="KW-0446">Lipid-binding</keyword>
<evidence type="ECO:0000256" key="2">
    <source>
        <dbReference type="PIRNR" id="PIRNR022993"/>
    </source>
</evidence>
<dbReference type="GO" id="GO:0015629">
    <property type="term" value="C:actin cytoskeleton"/>
    <property type="evidence" value="ECO:0007669"/>
    <property type="project" value="UniProtKB-UniRule"/>
</dbReference>
<comment type="function">
    <text evidence="2">Binds to proline rich sequences in various regulatory formin-like proteins and also to membrane phospholipids. Binds to actin and affects the structure of the cytoskeleton.</text>
</comment>
<dbReference type="VEuPathDB" id="ToxoDB:TGPRC2_293690"/>
<dbReference type="VEuPathDB" id="ToxoDB:TGCAST_293690"/>
<dbReference type="GO" id="GO:0005543">
    <property type="term" value="F:phospholipid binding"/>
    <property type="evidence" value="ECO:0007669"/>
    <property type="project" value="UniProtKB-UniRule"/>
</dbReference>
<dbReference type="VEuPathDB" id="ToxoDB:TGFOU_293690"/>
<dbReference type="Gene3D" id="3.30.450.30">
    <property type="entry name" value="Dynein light chain 2a, cytoplasmic"/>
    <property type="match status" value="1"/>
</dbReference>
<keyword evidence="2 4" id="KW-0009">Actin-binding</keyword>
<dbReference type="VEuPathDB" id="ToxoDB:TGVAND_293690"/>
<evidence type="ECO:0000313" key="5">
    <source>
        <dbReference type="EMBL" id="AAX51857.1"/>
    </source>
</evidence>
<dbReference type="VEuPathDB" id="ToxoDB:TGGT1_293690"/>
<dbReference type="GO" id="GO:0003785">
    <property type="term" value="F:actin monomer binding"/>
    <property type="evidence" value="ECO:0007669"/>
    <property type="project" value="UniProtKB-UniRule"/>
</dbReference>
<dbReference type="SUPFAM" id="SSF55770">
    <property type="entry name" value="Profilin (actin-binding protein)"/>
    <property type="match status" value="1"/>
</dbReference>
<comment type="similarity">
    <text evidence="1 2 4">Belongs to the profilin family.</text>
</comment>
<dbReference type="VEuPathDB" id="ToxoDB:TGVEG_293690"/>
<dbReference type="VEuPathDB" id="ToxoDB:TGP89_293690"/>
<accession>Q2TL92</accession>
<dbReference type="GO" id="GO:0060327">
    <property type="term" value="P:cytoplasmic actin-based contraction involved in cell motility"/>
    <property type="evidence" value="ECO:0007669"/>
    <property type="project" value="UniProtKB-UniRule"/>
</dbReference>
<protein>
    <recommendedName>
        <fullName evidence="2 4">Profilin</fullName>
    </recommendedName>
</protein>
<dbReference type="VEuPathDB" id="ToxoDB:TGARI_293690"/>
<evidence type="ECO:0000256" key="3">
    <source>
        <dbReference type="PIRSR" id="PIRSR022993-1"/>
    </source>
</evidence>
<dbReference type="VEuPathDB" id="ToxoDB:TGDOM2_293690"/>
<dbReference type="VEuPathDB" id="ToxoDB:TGMAS_293690"/>
<sequence>MSDWDPVVKEWLVDTGYCCAGGIANAEDGVVFAAAADDDDGWSKLYKDDHEEDTIGEDGNACGKVSINEASTIKAAVDDGSAPNGVWIGGQKYKVVRPEKGFEYNDCTFDITMCARSKGGAHLIKTPNGSIVIALYDEEKEQDKGNSRTSALAFASIFTSLGTNLSALFVTEL</sequence>
<dbReference type="VEuPathDB" id="ToxoDB:TGME49_293690"/>
<evidence type="ECO:0000256" key="4">
    <source>
        <dbReference type="RuleBase" id="RU003909"/>
    </source>
</evidence>
<dbReference type="VEuPathDB" id="ToxoDB:TGCOUG_293690"/>
<feature type="site" description="Interaction with Pro-rich sequence" evidence="3">
    <location>
        <position position="32"/>
    </location>
</feature>
<organism evidence="5">
    <name type="scientific">Toxoplasma gondii</name>
    <dbReference type="NCBI Taxonomy" id="5811"/>
    <lineage>
        <taxon>Eukaryota</taxon>
        <taxon>Sar</taxon>
        <taxon>Alveolata</taxon>
        <taxon>Apicomplexa</taxon>
        <taxon>Conoidasida</taxon>
        <taxon>Coccidia</taxon>
        <taxon>Eucoccidiorida</taxon>
        <taxon>Eimeriorina</taxon>
        <taxon>Sarcocystidae</taxon>
        <taxon>Toxoplasma</taxon>
    </lineage>
</organism>
<dbReference type="SMART" id="SM00392">
    <property type="entry name" value="PROF"/>
    <property type="match status" value="1"/>
</dbReference>
<dbReference type="InterPro" id="IPR048278">
    <property type="entry name" value="PFN"/>
</dbReference>
<proteinExistence type="evidence at transcript level"/>
<keyword evidence="2" id="KW-0963">Cytoplasm</keyword>
<dbReference type="VEuPathDB" id="ToxoDB:TGRUB_293690B"/>
<name>Q2TL92_TOXGO</name>
<dbReference type="GO" id="GO:0030036">
    <property type="term" value="P:actin cytoskeleton organization"/>
    <property type="evidence" value="ECO:0007669"/>
    <property type="project" value="UniProtKB-UniRule"/>
</dbReference>
<dbReference type="AlphaFoldDB" id="Q2TL92"/>
<comment type="subunit">
    <text evidence="2">Binds actin.</text>
</comment>
<dbReference type="VEuPathDB" id="ToxoDB:TGRH88_018990"/>
<dbReference type="HOGENOM" id="CLU_1630415_0_0_1"/>
<reference evidence="5" key="1">
    <citation type="submission" date="2004-12" db="EMBL/GenBank/DDBJ databases">
        <title>Further characterization of Apicomplexan SZ-1, a putative profilin.</title>
        <authorList>
            <person name="Miska K.B."/>
            <person name="Sreekumar C."/>
            <person name="Fetterer R."/>
            <person name="Dubey J.P."/>
        </authorList>
    </citation>
    <scope>NUCLEOTIDE SEQUENCE</scope>
</reference>
<dbReference type="Pfam" id="PF00235">
    <property type="entry name" value="Profilin"/>
    <property type="match status" value="1"/>
</dbReference>
<dbReference type="InterPro" id="IPR016814">
    <property type="entry name" value="Profilin_apicomplexa"/>
</dbReference>
<evidence type="ECO:0000256" key="1">
    <source>
        <dbReference type="ARBA" id="ARBA00010058"/>
    </source>
</evidence>
<gene>
    <name evidence="5" type="primary">SZ-1</name>
</gene>
<comment type="subcellular location">
    <subcellularLocation>
        <location evidence="2">Cytoplasm</location>
        <location evidence="2">Cytoskeleton</location>
    </subcellularLocation>
</comment>
<keyword evidence="2" id="KW-0206">Cytoskeleton</keyword>
<dbReference type="PIRSF" id="PIRSF022993">
    <property type="entry name" value="Profilin_apicomplexa"/>
    <property type="match status" value="1"/>
</dbReference>